<name>A0A2V2LLT2_9RHOB</name>
<organism evidence="1 2">
    <name type="scientific">Meridianimarinicoccus roseus</name>
    <dbReference type="NCBI Taxonomy" id="2072018"/>
    <lineage>
        <taxon>Bacteria</taxon>
        <taxon>Pseudomonadati</taxon>
        <taxon>Pseudomonadota</taxon>
        <taxon>Alphaproteobacteria</taxon>
        <taxon>Rhodobacterales</taxon>
        <taxon>Paracoccaceae</taxon>
        <taxon>Meridianimarinicoccus</taxon>
    </lineage>
</organism>
<dbReference type="AlphaFoldDB" id="A0A2V2LLT2"/>
<comment type="caution">
    <text evidence="1">The sequence shown here is derived from an EMBL/GenBank/DDBJ whole genome shotgun (WGS) entry which is preliminary data.</text>
</comment>
<accession>A0A2V2LLT2</accession>
<gene>
    <name evidence="1" type="ORF">DKT77_07375</name>
</gene>
<evidence type="ECO:0000313" key="2">
    <source>
        <dbReference type="Proteomes" id="UP000245680"/>
    </source>
</evidence>
<dbReference type="RefSeq" id="WP_109811071.1">
    <property type="nucleotide sequence ID" value="NZ_QGKU01000029.1"/>
</dbReference>
<evidence type="ECO:0000313" key="1">
    <source>
        <dbReference type="EMBL" id="PWR03279.1"/>
    </source>
</evidence>
<dbReference type="EMBL" id="QGKU01000029">
    <property type="protein sequence ID" value="PWR03279.1"/>
    <property type="molecule type" value="Genomic_DNA"/>
</dbReference>
<dbReference type="OrthoDB" id="7839436at2"/>
<dbReference type="Proteomes" id="UP000245680">
    <property type="component" value="Unassembled WGS sequence"/>
</dbReference>
<proteinExistence type="predicted"/>
<reference evidence="1 2" key="1">
    <citation type="submission" date="2018-05" db="EMBL/GenBank/DDBJ databases">
        <title>Rhodobacteraceae gen. nov., sp. nov. isolated from sea water.</title>
        <authorList>
            <person name="Ren Y."/>
        </authorList>
    </citation>
    <scope>NUCLEOTIDE SEQUENCE [LARGE SCALE GENOMIC DNA]</scope>
    <source>
        <strain evidence="1 2">TG-679</strain>
    </source>
</reference>
<sequence length="416" mass="44370">MSQLLDLGGPGLGRRLDALNAGWRGAVVRALNLNGDDFQLLTGALDAGLTRTERGLAQLADRVPPATEVAALAPPGRSTPRFSQGYRRLLDALLPETESGLRGFLGDDYPSWVSFRNAARTGPPQRLLFGLWVRAQLAADRRRRATMLFDEAAQDAVSLARDAFGQVRFRRTEVSPRGAVRHVPGYGIGPDVLQRAMFPLQGTCISYDSEAPCSAGAGALRVGGGTPGRAGLLGRDASETDTSDILDQRVAAARITVVGRIGARGVVTVQPEGWYDPATVQRAFRAGPCREVWDDWSATGRWCSFFGRGGLLSRHVSHLVFVAGADLTLSCHGCFDAAEQAALCARIGLRPDMPTALGAGEARSAGIWPFTLPRGFADMIGRLHFDAAGTLHLSLRQTPGSLQCWGARVGTLAESS</sequence>
<protein>
    <submittedName>
        <fullName evidence="1">Uncharacterized protein</fullName>
    </submittedName>
</protein>
<keyword evidence="2" id="KW-1185">Reference proteome</keyword>